<evidence type="ECO:0000313" key="1">
    <source>
        <dbReference type="EMBL" id="AGY56987.1"/>
    </source>
</evidence>
<proteinExistence type="predicted"/>
<name>U5QDI0_GLOK1</name>
<accession>U5QDI0</accession>
<gene>
    <name evidence="1" type="ORF">GKIL_0741</name>
</gene>
<dbReference type="AlphaFoldDB" id="U5QDI0"/>
<evidence type="ECO:0000313" key="2">
    <source>
        <dbReference type="Proteomes" id="UP000017396"/>
    </source>
</evidence>
<dbReference type="STRING" id="1183438.GKIL_0741"/>
<dbReference type="EMBL" id="CP003587">
    <property type="protein sequence ID" value="AGY56987.1"/>
    <property type="molecule type" value="Genomic_DNA"/>
</dbReference>
<organism evidence="1 2">
    <name type="scientific">Gloeobacter kilaueensis (strain ATCC BAA-2537 / CCAP 1431/1 / ULC 316 / JS1)</name>
    <dbReference type="NCBI Taxonomy" id="1183438"/>
    <lineage>
        <taxon>Bacteria</taxon>
        <taxon>Bacillati</taxon>
        <taxon>Cyanobacteriota</taxon>
        <taxon>Cyanophyceae</taxon>
        <taxon>Gloeobacterales</taxon>
        <taxon>Gloeobacteraceae</taxon>
        <taxon>Gloeobacter</taxon>
    </lineage>
</organism>
<reference evidence="1 2" key="1">
    <citation type="journal article" date="2013" name="PLoS ONE">
        <title>Cultivation and Complete Genome Sequencing of Gloeobacter kilaueensis sp. nov., from a Lava Cave in Kilauea Caldera, Hawai'i.</title>
        <authorList>
            <person name="Saw J.H."/>
            <person name="Schatz M."/>
            <person name="Brown M.V."/>
            <person name="Kunkel D.D."/>
            <person name="Foster J.S."/>
            <person name="Shick H."/>
            <person name="Christensen S."/>
            <person name="Hou S."/>
            <person name="Wan X."/>
            <person name="Donachie S.P."/>
        </authorList>
    </citation>
    <scope>NUCLEOTIDE SEQUENCE [LARGE SCALE GENOMIC DNA]</scope>
    <source>
        <strain evidence="2">JS</strain>
    </source>
</reference>
<dbReference type="Proteomes" id="UP000017396">
    <property type="component" value="Chromosome"/>
</dbReference>
<keyword evidence="2" id="KW-1185">Reference proteome</keyword>
<dbReference type="KEGG" id="glj:GKIL_0741"/>
<protein>
    <submittedName>
        <fullName evidence="1">Uncharacterized protein</fullName>
    </submittedName>
</protein>
<sequence>MRLNTQRQVNYLVIYFGLNWLRTLAYRNSSLVMPATKSSLCRR</sequence>
<dbReference type="HOGENOM" id="CLU_3234179_0_0_3"/>